<evidence type="ECO:0000256" key="1">
    <source>
        <dbReference type="ARBA" id="ARBA00022490"/>
    </source>
</evidence>
<organism evidence="8 9">
    <name type="scientific">Candidatus Pantoea carbekii</name>
    <dbReference type="NCBI Taxonomy" id="1235990"/>
    <lineage>
        <taxon>Bacteria</taxon>
        <taxon>Pseudomonadati</taxon>
        <taxon>Pseudomonadota</taxon>
        <taxon>Gammaproteobacteria</taxon>
        <taxon>Enterobacterales</taxon>
        <taxon>Erwiniaceae</taxon>
        <taxon>Pantoea</taxon>
    </lineage>
</organism>
<proteinExistence type="inferred from homology"/>
<comment type="subunit">
    <text evidence="5">Binds ribosomal protein uS19.</text>
</comment>
<dbReference type="GO" id="GO:0006364">
    <property type="term" value="P:rRNA processing"/>
    <property type="evidence" value="ECO:0007669"/>
    <property type="project" value="UniProtKB-UniRule"/>
</dbReference>
<keyword evidence="2 5" id="KW-0690">Ribosome biogenesis</keyword>
<dbReference type="PANTHER" id="PTHR33692">
    <property type="entry name" value="RIBOSOME MATURATION FACTOR RIMM"/>
    <property type="match status" value="1"/>
</dbReference>
<dbReference type="SUPFAM" id="SSF50346">
    <property type="entry name" value="PRC-barrel domain"/>
    <property type="match status" value="1"/>
</dbReference>
<dbReference type="InterPro" id="IPR011033">
    <property type="entry name" value="PRC_barrel-like_sf"/>
</dbReference>
<dbReference type="NCBIfam" id="TIGR02273">
    <property type="entry name" value="16S_RimM"/>
    <property type="match status" value="1"/>
</dbReference>
<feature type="domain" description="RimM N-terminal" evidence="6">
    <location>
        <begin position="12"/>
        <end position="95"/>
    </location>
</feature>
<evidence type="ECO:0000256" key="4">
    <source>
        <dbReference type="ARBA" id="ARBA00023186"/>
    </source>
</evidence>
<dbReference type="Proteomes" id="UP000016900">
    <property type="component" value="Chromosome"/>
</dbReference>
<keyword evidence="1 5" id="KW-0963">Cytoplasm</keyword>
<protein>
    <recommendedName>
        <fullName evidence="5">Ribosome maturation factor RimM</fullName>
    </recommendedName>
</protein>
<dbReference type="InterPro" id="IPR002676">
    <property type="entry name" value="RimM_N"/>
</dbReference>
<sequence length="181" mass="21152">MSCKKNIMNELVIGKIGTAYGIHGWIKMFSFTEKIENIFNYKPWFIQCSQNRKRKCLELEKWKYHNDSIIIKCKDINNRNAALKLTNCKITIDSNQLDILQNGNYYWKDLIGCNVVNLQHYKMGKVVDLIETGSNDVLVVQANEKDAFNVKKRLIPFIEPNVIKTVDIKHIMITVDWHPSF</sequence>
<evidence type="ECO:0000259" key="6">
    <source>
        <dbReference type="Pfam" id="PF01782"/>
    </source>
</evidence>
<evidence type="ECO:0000313" key="8">
    <source>
        <dbReference type="EMBL" id="BAO00158.1"/>
    </source>
</evidence>
<feature type="domain" description="Ribosome maturation factor RimM PRC barrel" evidence="7">
    <location>
        <begin position="107"/>
        <end position="178"/>
    </location>
</feature>
<dbReference type="Pfam" id="PF24986">
    <property type="entry name" value="PRC_RimM"/>
    <property type="match status" value="1"/>
</dbReference>
<dbReference type="PATRIC" id="fig|1235990.3.peg.188"/>
<dbReference type="KEGG" id="hhs:HHS_01880"/>
<dbReference type="InterPro" id="IPR009000">
    <property type="entry name" value="Transl_B-barrel_sf"/>
</dbReference>
<dbReference type="InterPro" id="IPR056792">
    <property type="entry name" value="PRC_RimM"/>
</dbReference>
<keyword evidence="9" id="KW-1185">Reference proteome</keyword>
<keyword evidence="4 5" id="KW-0143">Chaperone</keyword>
<evidence type="ECO:0000256" key="2">
    <source>
        <dbReference type="ARBA" id="ARBA00022517"/>
    </source>
</evidence>
<comment type="similarity">
    <text evidence="5">Belongs to the RimM family.</text>
</comment>
<accession>U3U912</accession>
<dbReference type="GO" id="GO:0005840">
    <property type="term" value="C:ribosome"/>
    <property type="evidence" value="ECO:0007669"/>
    <property type="project" value="InterPro"/>
</dbReference>
<comment type="subcellular location">
    <subcellularLocation>
        <location evidence="5">Cytoplasm</location>
    </subcellularLocation>
</comment>
<comment type="function">
    <text evidence="5">An accessory protein needed during the final step in the assembly of 30S ribosomal subunit, possibly for assembly of the head region. Essential for efficient processing of 16S rRNA. May be needed both before and after RbfA during the maturation of 16S rRNA. It has affinity for free ribosomal 30S subunits but not for 70S ribosomes.</text>
</comment>
<dbReference type="eggNOG" id="COG0806">
    <property type="taxonomic scope" value="Bacteria"/>
</dbReference>
<dbReference type="OrthoDB" id="9783509at2"/>
<name>U3U912_9GAMM</name>
<dbReference type="AlphaFoldDB" id="U3U912"/>
<dbReference type="PANTHER" id="PTHR33692:SF1">
    <property type="entry name" value="RIBOSOME MATURATION FACTOR RIMM"/>
    <property type="match status" value="1"/>
</dbReference>
<reference evidence="8 9" key="1">
    <citation type="submission" date="2012-10" db="EMBL/GenBank/DDBJ databases">
        <title>Genome sequence of the symbiont of the pentatomidae stink bug Halyomorpha halys.</title>
        <authorList>
            <person name="Kobayashi H."/>
            <person name="Fujii-Muramatsu R."/>
            <person name="Takeishi K."/>
            <person name="Noda H."/>
        </authorList>
    </citation>
    <scope>NUCLEOTIDE SEQUENCE [LARGE SCALE GENOMIC DNA]</scope>
</reference>
<evidence type="ECO:0000313" key="9">
    <source>
        <dbReference type="Proteomes" id="UP000016900"/>
    </source>
</evidence>
<dbReference type="InterPro" id="IPR036976">
    <property type="entry name" value="RimM_N_sf"/>
</dbReference>
<dbReference type="SUPFAM" id="SSF50447">
    <property type="entry name" value="Translation proteins"/>
    <property type="match status" value="1"/>
</dbReference>
<dbReference type="Gene3D" id="2.30.30.240">
    <property type="entry name" value="PRC-barrel domain"/>
    <property type="match status" value="1"/>
</dbReference>
<dbReference type="EMBL" id="AP012554">
    <property type="protein sequence ID" value="BAO00158.1"/>
    <property type="molecule type" value="Genomic_DNA"/>
</dbReference>
<comment type="domain">
    <text evidence="5">The PRC barrel domain binds ribosomal protein uS19.</text>
</comment>
<dbReference type="HAMAP" id="MF_00014">
    <property type="entry name" value="Ribosome_mat_RimM"/>
    <property type="match status" value="1"/>
</dbReference>
<gene>
    <name evidence="5" type="primary">rimM</name>
    <name evidence="8" type="ORF">HHS_01880</name>
</gene>
<dbReference type="Pfam" id="PF01782">
    <property type="entry name" value="RimM"/>
    <property type="match status" value="1"/>
</dbReference>
<dbReference type="GO" id="GO:0005737">
    <property type="term" value="C:cytoplasm"/>
    <property type="evidence" value="ECO:0007669"/>
    <property type="project" value="UniProtKB-SubCell"/>
</dbReference>
<evidence type="ECO:0000259" key="7">
    <source>
        <dbReference type="Pfam" id="PF24986"/>
    </source>
</evidence>
<evidence type="ECO:0000256" key="3">
    <source>
        <dbReference type="ARBA" id="ARBA00022552"/>
    </source>
</evidence>
<dbReference type="STRING" id="1235990.BMSBPS_0652"/>
<keyword evidence="3 5" id="KW-0698">rRNA processing</keyword>
<dbReference type="GO" id="GO:0042274">
    <property type="term" value="P:ribosomal small subunit biogenesis"/>
    <property type="evidence" value="ECO:0007669"/>
    <property type="project" value="UniProtKB-UniRule"/>
</dbReference>
<dbReference type="InterPro" id="IPR011961">
    <property type="entry name" value="RimM"/>
</dbReference>
<evidence type="ECO:0000256" key="5">
    <source>
        <dbReference type="HAMAP-Rule" id="MF_00014"/>
    </source>
</evidence>
<dbReference type="Gene3D" id="2.40.30.60">
    <property type="entry name" value="RimM"/>
    <property type="match status" value="1"/>
</dbReference>
<dbReference type="GO" id="GO:0043022">
    <property type="term" value="F:ribosome binding"/>
    <property type="evidence" value="ECO:0007669"/>
    <property type="project" value="InterPro"/>
</dbReference>